<feature type="domain" description="PGG" evidence="9">
    <location>
        <begin position="300"/>
        <end position="422"/>
    </location>
</feature>
<dbReference type="SUPFAM" id="SSF48403">
    <property type="entry name" value="Ankyrin repeat"/>
    <property type="match status" value="1"/>
</dbReference>
<name>A0A8K0GRE6_9ROSA</name>
<evidence type="ECO:0000256" key="5">
    <source>
        <dbReference type="ARBA" id="ARBA00023043"/>
    </source>
</evidence>
<evidence type="ECO:0000256" key="3">
    <source>
        <dbReference type="ARBA" id="ARBA00022737"/>
    </source>
</evidence>
<dbReference type="Pfam" id="PF12796">
    <property type="entry name" value="Ank_2"/>
    <property type="match status" value="1"/>
</dbReference>
<organism evidence="10 11">
    <name type="scientific">Rhamnella rubrinervis</name>
    <dbReference type="NCBI Taxonomy" id="2594499"/>
    <lineage>
        <taxon>Eukaryota</taxon>
        <taxon>Viridiplantae</taxon>
        <taxon>Streptophyta</taxon>
        <taxon>Embryophyta</taxon>
        <taxon>Tracheophyta</taxon>
        <taxon>Spermatophyta</taxon>
        <taxon>Magnoliopsida</taxon>
        <taxon>eudicotyledons</taxon>
        <taxon>Gunneridae</taxon>
        <taxon>Pentapetalae</taxon>
        <taxon>rosids</taxon>
        <taxon>fabids</taxon>
        <taxon>Rosales</taxon>
        <taxon>Rhamnaceae</taxon>
        <taxon>rhamnoid group</taxon>
        <taxon>Rhamneae</taxon>
        <taxon>Rhamnella</taxon>
    </lineage>
</organism>
<feature type="transmembrane region" description="Helical" evidence="8">
    <location>
        <begin position="401"/>
        <end position="420"/>
    </location>
</feature>
<dbReference type="Pfam" id="PF13637">
    <property type="entry name" value="Ank_4"/>
    <property type="match status" value="1"/>
</dbReference>
<sequence>MNHIMRCDEDDKIKRLYEASMEGCVDTLKSLIQDDPLILSKISLSPYGETPLHVSALFGHLNFTKKLLSIKPQGPKLAMELDRLKRSPLHLASAEGHTGIVQALIQVNDSMCLATDQDGKTPLHYAAMRGRVEVIKLLIGSQRESIWKNLNEGGETVLHLCVQYNQLGALRVLVESVGYENNEFLNSKDQHGNTILHLAVMLKQIETIKYLLSLSGVKKGAKTTLNQSGFTAFDTLEHIPKDFKSLQIQNAFQDVGLQRGTQQCNHHQLQQVQPSSSSSSIKAKTSCWGKCNRLMRYKGDWIKDKTGALLIVATLIATLSYQTAVNPPGGVWQESRNNTVDCNFENNCTAGTSVLAHHFNMKHQSEYLWFLICNSMAFISSLIIILLLLSGFPVRYRPCMWLLNLAICSALTFTTITYVLGTDMVSPSKIDDVPTWWICVGLVGSWVGLIGIIIAFQTIRLLVWVVKKLFICMFKCCMCRAKRTPGNHNIDGTARV</sequence>
<evidence type="ECO:0000313" key="11">
    <source>
        <dbReference type="Proteomes" id="UP000796880"/>
    </source>
</evidence>
<dbReference type="PROSITE" id="PS50088">
    <property type="entry name" value="ANK_REPEAT"/>
    <property type="match status" value="4"/>
</dbReference>
<feature type="repeat" description="ANK" evidence="7">
    <location>
        <begin position="47"/>
        <end position="69"/>
    </location>
</feature>
<dbReference type="InterPro" id="IPR036770">
    <property type="entry name" value="Ankyrin_rpt-contain_sf"/>
</dbReference>
<evidence type="ECO:0000313" key="10">
    <source>
        <dbReference type="EMBL" id="KAF3434098.1"/>
    </source>
</evidence>
<proteinExistence type="predicted"/>
<accession>A0A8K0GRE6</accession>
<feature type="repeat" description="ANK" evidence="7">
    <location>
        <begin position="84"/>
        <end position="116"/>
    </location>
</feature>
<feature type="repeat" description="ANK" evidence="7">
    <location>
        <begin position="191"/>
        <end position="213"/>
    </location>
</feature>
<protein>
    <recommendedName>
        <fullName evidence="9">PGG domain-containing protein</fullName>
    </recommendedName>
</protein>
<dbReference type="Pfam" id="PF00023">
    <property type="entry name" value="Ank"/>
    <property type="match status" value="1"/>
</dbReference>
<dbReference type="PANTHER" id="PTHR24186">
    <property type="entry name" value="PROTEIN PHOSPHATASE 1 REGULATORY SUBUNIT"/>
    <property type="match status" value="1"/>
</dbReference>
<dbReference type="SMART" id="SM00248">
    <property type="entry name" value="ANK"/>
    <property type="match status" value="6"/>
</dbReference>
<evidence type="ECO:0000256" key="2">
    <source>
        <dbReference type="ARBA" id="ARBA00022692"/>
    </source>
</evidence>
<reference evidence="10" key="1">
    <citation type="submission" date="2020-03" db="EMBL/GenBank/DDBJ databases">
        <title>A high-quality chromosome-level genome assembly of a woody plant with both climbing and erect habits, Rhamnella rubrinervis.</title>
        <authorList>
            <person name="Lu Z."/>
            <person name="Yang Y."/>
            <person name="Zhu X."/>
            <person name="Sun Y."/>
        </authorList>
    </citation>
    <scope>NUCLEOTIDE SEQUENCE</scope>
    <source>
        <strain evidence="10">BYM</strain>
        <tissue evidence="10">Leaf</tissue>
    </source>
</reference>
<comment type="subcellular location">
    <subcellularLocation>
        <location evidence="1">Membrane</location>
        <topology evidence="1">Multi-pass membrane protein</topology>
    </subcellularLocation>
</comment>
<dbReference type="Gene3D" id="1.25.40.20">
    <property type="entry name" value="Ankyrin repeat-containing domain"/>
    <property type="match status" value="2"/>
</dbReference>
<evidence type="ECO:0000256" key="6">
    <source>
        <dbReference type="ARBA" id="ARBA00023136"/>
    </source>
</evidence>
<keyword evidence="5 7" id="KW-0040">ANK repeat</keyword>
<dbReference type="Proteomes" id="UP000796880">
    <property type="component" value="Unassembled WGS sequence"/>
</dbReference>
<dbReference type="Pfam" id="PF13962">
    <property type="entry name" value="PGG"/>
    <property type="match status" value="1"/>
</dbReference>
<feature type="transmembrane region" description="Helical" evidence="8">
    <location>
        <begin position="306"/>
        <end position="324"/>
    </location>
</feature>
<dbReference type="EMBL" id="VOIH02000011">
    <property type="protein sequence ID" value="KAF3434098.1"/>
    <property type="molecule type" value="Genomic_DNA"/>
</dbReference>
<feature type="transmembrane region" description="Helical" evidence="8">
    <location>
        <begin position="367"/>
        <end position="389"/>
    </location>
</feature>
<dbReference type="OrthoDB" id="1193670at2759"/>
<evidence type="ECO:0000256" key="4">
    <source>
        <dbReference type="ARBA" id="ARBA00022989"/>
    </source>
</evidence>
<dbReference type="AlphaFoldDB" id="A0A8K0GRE6"/>
<gene>
    <name evidence="10" type="ORF">FNV43_RR25201</name>
</gene>
<dbReference type="PROSITE" id="PS50297">
    <property type="entry name" value="ANK_REP_REGION"/>
    <property type="match status" value="3"/>
</dbReference>
<dbReference type="GO" id="GO:0005886">
    <property type="term" value="C:plasma membrane"/>
    <property type="evidence" value="ECO:0007669"/>
    <property type="project" value="TreeGrafter"/>
</dbReference>
<feature type="transmembrane region" description="Helical" evidence="8">
    <location>
        <begin position="435"/>
        <end position="463"/>
    </location>
</feature>
<feature type="repeat" description="ANK" evidence="7">
    <location>
        <begin position="118"/>
        <end position="139"/>
    </location>
</feature>
<dbReference type="InterPro" id="IPR026961">
    <property type="entry name" value="PGG_dom"/>
</dbReference>
<comment type="caution">
    <text evidence="10">The sequence shown here is derived from an EMBL/GenBank/DDBJ whole genome shotgun (WGS) entry which is preliminary data.</text>
</comment>
<dbReference type="PANTHER" id="PTHR24186:SF37">
    <property type="entry name" value="PGG DOMAIN-CONTAINING PROTEIN"/>
    <property type="match status" value="1"/>
</dbReference>
<keyword evidence="3" id="KW-0677">Repeat</keyword>
<keyword evidence="2 8" id="KW-0812">Transmembrane</keyword>
<keyword evidence="11" id="KW-1185">Reference proteome</keyword>
<evidence type="ECO:0000256" key="7">
    <source>
        <dbReference type="PROSITE-ProRule" id="PRU00023"/>
    </source>
</evidence>
<keyword evidence="6 8" id="KW-0472">Membrane</keyword>
<keyword evidence="4 8" id="KW-1133">Transmembrane helix</keyword>
<evidence type="ECO:0000256" key="8">
    <source>
        <dbReference type="SAM" id="Phobius"/>
    </source>
</evidence>
<evidence type="ECO:0000256" key="1">
    <source>
        <dbReference type="ARBA" id="ARBA00004141"/>
    </source>
</evidence>
<evidence type="ECO:0000259" key="9">
    <source>
        <dbReference type="Pfam" id="PF13962"/>
    </source>
</evidence>
<dbReference type="InterPro" id="IPR002110">
    <property type="entry name" value="Ankyrin_rpt"/>
</dbReference>